<accession>A0ABV2PLJ3</accession>
<dbReference type="EMBL" id="JBEPSB010000012">
    <property type="protein sequence ID" value="MET4561529.1"/>
    <property type="molecule type" value="Genomic_DNA"/>
</dbReference>
<keyword evidence="5" id="KW-0223">Dioxygenase</keyword>
<dbReference type="InterPro" id="IPR042098">
    <property type="entry name" value="TauD-like_sf"/>
</dbReference>
<evidence type="ECO:0000313" key="5">
    <source>
        <dbReference type="EMBL" id="MET4561529.1"/>
    </source>
</evidence>
<feature type="domain" description="TauD/TfdA-like" evidence="4">
    <location>
        <begin position="5"/>
        <end position="112"/>
    </location>
</feature>
<evidence type="ECO:0000256" key="2">
    <source>
        <dbReference type="ARBA" id="ARBA00023002"/>
    </source>
</evidence>
<evidence type="ECO:0000256" key="1">
    <source>
        <dbReference type="ARBA" id="ARBA00001954"/>
    </source>
</evidence>
<proteinExistence type="predicted"/>
<evidence type="ECO:0000313" key="6">
    <source>
        <dbReference type="Proteomes" id="UP001549363"/>
    </source>
</evidence>
<dbReference type="InterPro" id="IPR050411">
    <property type="entry name" value="AlphaKG_dependent_hydroxylases"/>
</dbReference>
<keyword evidence="2" id="KW-0560">Oxidoreductase</keyword>
<dbReference type="RefSeq" id="WP_354472062.1">
    <property type="nucleotide sequence ID" value="NZ_JBEPSB010000012.1"/>
</dbReference>
<dbReference type="SUPFAM" id="SSF51197">
    <property type="entry name" value="Clavaminate synthase-like"/>
    <property type="match status" value="1"/>
</dbReference>
<sequence>MELNIRAQLEKDGFIKINKPNLRDDELIDISNVIGLPVESRIGGYIIDRLSPKKKESAYKNSLSNIYELNSFPLHSDTAYYKIPVKYIMLYCKNPGTGGRPTYLYDTYQLINTDEELRFKLTNTIYKVINGRNSFLTTLYNLDTSFFRFDRDCMRSTTSEGEELLKEIDSLIQKNDIQEFKWSLGDLLIIDNWRFLHGRGSSKSEDFERLLYRISIRER</sequence>
<evidence type="ECO:0000256" key="3">
    <source>
        <dbReference type="ARBA" id="ARBA00023194"/>
    </source>
</evidence>
<comment type="cofactor">
    <cofactor evidence="1">
        <name>Fe(2+)</name>
        <dbReference type="ChEBI" id="CHEBI:29033"/>
    </cofactor>
</comment>
<evidence type="ECO:0000259" key="4">
    <source>
        <dbReference type="Pfam" id="PF02668"/>
    </source>
</evidence>
<dbReference type="GO" id="GO:0051213">
    <property type="term" value="F:dioxygenase activity"/>
    <property type="evidence" value="ECO:0007669"/>
    <property type="project" value="UniProtKB-KW"/>
</dbReference>
<dbReference type="Gene3D" id="3.60.130.10">
    <property type="entry name" value="Clavaminate synthase-like"/>
    <property type="match status" value="1"/>
</dbReference>
<organism evidence="5 6">
    <name type="scientific">Lysinibacillus parviboronicapiens</name>
    <dbReference type="NCBI Taxonomy" id="436516"/>
    <lineage>
        <taxon>Bacteria</taxon>
        <taxon>Bacillati</taxon>
        <taxon>Bacillota</taxon>
        <taxon>Bacilli</taxon>
        <taxon>Bacillales</taxon>
        <taxon>Bacillaceae</taxon>
        <taxon>Lysinibacillus</taxon>
    </lineage>
</organism>
<dbReference type="Proteomes" id="UP001549363">
    <property type="component" value="Unassembled WGS sequence"/>
</dbReference>
<reference evidence="5 6" key="1">
    <citation type="submission" date="2024-06" db="EMBL/GenBank/DDBJ databases">
        <title>Sorghum-associated microbial communities from plants grown in Nebraska, USA.</title>
        <authorList>
            <person name="Schachtman D."/>
        </authorList>
    </citation>
    <scope>NUCLEOTIDE SEQUENCE [LARGE SCALE GENOMIC DNA]</scope>
    <source>
        <strain evidence="5 6">736</strain>
    </source>
</reference>
<protein>
    <submittedName>
        <fullName evidence="5">Alpha-ketoglutarate-dependent taurine dioxygenase</fullName>
    </submittedName>
</protein>
<dbReference type="PANTHER" id="PTHR10696:SF56">
    <property type="entry name" value="TAUD_TFDA-LIKE DOMAIN-CONTAINING PROTEIN"/>
    <property type="match status" value="1"/>
</dbReference>
<feature type="domain" description="TauD/TfdA-like" evidence="4">
    <location>
        <begin position="148"/>
        <end position="213"/>
    </location>
</feature>
<keyword evidence="3" id="KW-0045">Antibiotic biosynthesis</keyword>
<dbReference type="PANTHER" id="PTHR10696">
    <property type="entry name" value="GAMMA-BUTYROBETAINE HYDROXYLASE-RELATED"/>
    <property type="match status" value="1"/>
</dbReference>
<comment type="caution">
    <text evidence="5">The sequence shown here is derived from an EMBL/GenBank/DDBJ whole genome shotgun (WGS) entry which is preliminary data.</text>
</comment>
<keyword evidence="6" id="KW-1185">Reference proteome</keyword>
<dbReference type="Pfam" id="PF02668">
    <property type="entry name" value="TauD"/>
    <property type="match status" value="2"/>
</dbReference>
<gene>
    <name evidence="5" type="ORF">ABIA69_002697</name>
</gene>
<name>A0ABV2PLJ3_9BACI</name>
<dbReference type="InterPro" id="IPR003819">
    <property type="entry name" value="TauD/TfdA-like"/>
</dbReference>